<organism evidence="2 3">
    <name type="scientific">Fictibacillus barbaricus</name>
    <dbReference type="NCBI Taxonomy" id="182136"/>
    <lineage>
        <taxon>Bacteria</taxon>
        <taxon>Bacillati</taxon>
        <taxon>Bacillota</taxon>
        <taxon>Bacilli</taxon>
        <taxon>Bacillales</taxon>
        <taxon>Fictibacillaceae</taxon>
        <taxon>Fictibacillus</taxon>
    </lineage>
</organism>
<proteinExistence type="predicted"/>
<dbReference type="RefSeq" id="WP_310255962.1">
    <property type="nucleotide sequence ID" value="NZ_JAVDWA010000001.1"/>
</dbReference>
<protein>
    <submittedName>
        <fullName evidence="2">GNAT superfamily N-acetyltransferase</fullName>
    </submittedName>
</protein>
<gene>
    <name evidence="2" type="ORF">J2X07_000371</name>
</gene>
<dbReference type="CDD" id="cd04301">
    <property type="entry name" value="NAT_SF"/>
    <property type="match status" value="1"/>
</dbReference>
<dbReference type="Pfam" id="PF13508">
    <property type="entry name" value="Acetyltransf_7"/>
    <property type="match status" value="1"/>
</dbReference>
<comment type="caution">
    <text evidence="2">The sequence shown here is derived from an EMBL/GenBank/DDBJ whole genome shotgun (WGS) entry which is preliminary data.</text>
</comment>
<dbReference type="SUPFAM" id="SSF55729">
    <property type="entry name" value="Acyl-CoA N-acyltransferases (Nat)"/>
    <property type="match status" value="1"/>
</dbReference>
<feature type="domain" description="N-acetyltransferase" evidence="1">
    <location>
        <begin position="4"/>
        <end position="132"/>
    </location>
</feature>
<dbReference type="PROSITE" id="PS51186">
    <property type="entry name" value="GNAT"/>
    <property type="match status" value="1"/>
</dbReference>
<dbReference type="Gene3D" id="3.40.630.30">
    <property type="match status" value="1"/>
</dbReference>
<dbReference type="EMBL" id="JAVDWA010000001">
    <property type="protein sequence ID" value="MDR7071396.1"/>
    <property type="molecule type" value="Genomic_DNA"/>
</dbReference>
<sequence>MQSFKIIPYEENYFQSIQNLNQQVGWSQLVKRNEQTYQAWGNSNVAYVVFNEEKSVIGYVRGLTDGHVTVYICEMLILKEYRGHGIGAALLKHVHSKYPQARMEMLASSTSHTFYESQKFRAFYGFRKTYNE</sequence>
<dbReference type="InterPro" id="IPR016181">
    <property type="entry name" value="Acyl_CoA_acyltransferase"/>
</dbReference>
<dbReference type="InterPro" id="IPR000182">
    <property type="entry name" value="GNAT_dom"/>
</dbReference>
<dbReference type="Proteomes" id="UP001258181">
    <property type="component" value="Unassembled WGS sequence"/>
</dbReference>
<evidence type="ECO:0000259" key="1">
    <source>
        <dbReference type="PROSITE" id="PS51186"/>
    </source>
</evidence>
<keyword evidence="3" id="KW-1185">Reference proteome</keyword>
<evidence type="ECO:0000313" key="3">
    <source>
        <dbReference type="Proteomes" id="UP001258181"/>
    </source>
</evidence>
<accession>A0ABU1TW14</accession>
<name>A0ABU1TW14_9BACL</name>
<evidence type="ECO:0000313" key="2">
    <source>
        <dbReference type="EMBL" id="MDR7071396.1"/>
    </source>
</evidence>
<reference evidence="2 3" key="1">
    <citation type="submission" date="2023-07" db="EMBL/GenBank/DDBJ databases">
        <title>Sorghum-associated microbial communities from plants grown in Nebraska, USA.</title>
        <authorList>
            <person name="Schachtman D."/>
        </authorList>
    </citation>
    <scope>NUCLEOTIDE SEQUENCE [LARGE SCALE GENOMIC DNA]</scope>
    <source>
        <strain evidence="2 3">BE211</strain>
    </source>
</reference>